<dbReference type="InterPro" id="IPR036390">
    <property type="entry name" value="WH_DNA-bd_sf"/>
</dbReference>
<evidence type="ECO:0000256" key="3">
    <source>
        <dbReference type="PROSITE-ProRule" id="PRU00332"/>
    </source>
</evidence>
<feature type="compositionally biased region" description="Basic residues" evidence="4">
    <location>
        <begin position="130"/>
        <end position="143"/>
    </location>
</feature>
<gene>
    <name evidence="6" type="ORF">B4U80_02061</name>
</gene>
<dbReference type="VEuPathDB" id="VectorBase:LDEU001896"/>
<feature type="compositionally biased region" description="Basic residues" evidence="4">
    <location>
        <begin position="110"/>
        <end position="120"/>
    </location>
</feature>
<keyword evidence="7" id="KW-1185">Reference proteome</keyword>
<proteinExistence type="predicted"/>
<dbReference type="InterPro" id="IPR045180">
    <property type="entry name" value="La_dom_prot"/>
</dbReference>
<dbReference type="Proteomes" id="UP000288716">
    <property type="component" value="Unassembled WGS sequence"/>
</dbReference>
<dbReference type="PANTHER" id="PTHR22792">
    <property type="entry name" value="LUPUS LA PROTEIN-RELATED"/>
    <property type="match status" value="1"/>
</dbReference>
<reference evidence="6 7" key="1">
    <citation type="journal article" date="2018" name="Gigascience">
        <title>Genomes of trombidid mites reveal novel predicted allergens and laterally-transferred genes associated with secondary metabolism.</title>
        <authorList>
            <person name="Dong X."/>
            <person name="Chaisiri K."/>
            <person name="Xia D."/>
            <person name="Armstrong S.D."/>
            <person name="Fang Y."/>
            <person name="Donnelly M.J."/>
            <person name="Kadowaki T."/>
            <person name="McGarry J.W."/>
            <person name="Darby A.C."/>
            <person name="Makepeace B.L."/>
        </authorList>
    </citation>
    <scope>NUCLEOTIDE SEQUENCE [LARGE SCALE GENOMIC DNA]</scope>
    <source>
        <strain evidence="6">UoL-UT</strain>
    </source>
</reference>
<dbReference type="GO" id="GO:0010494">
    <property type="term" value="C:cytoplasmic stress granule"/>
    <property type="evidence" value="ECO:0007669"/>
    <property type="project" value="TreeGrafter"/>
</dbReference>
<feature type="domain" description="HTH La-type RNA-binding" evidence="5">
    <location>
        <begin position="273"/>
        <end position="365"/>
    </location>
</feature>
<keyword evidence="1 3" id="KW-0694">RNA-binding</keyword>
<dbReference type="SMART" id="SM00715">
    <property type="entry name" value="LA"/>
    <property type="match status" value="1"/>
</dbReference>
<feature type="compositionally biased region" description="Basic and acidic residues" evidence="4">
    <location>
        <begin position="553"/>
        <end position="569"/>
    </location>
</feature>
<feature type="region of interest" description="Disordered" evidence="4">
    <location>
        <begin position="1"/>
        <end position="200"/>
    </location>
</feature>
<accession>A0A443SRM8</accession>
<organism evidence="6 7">
    <name type="scientific">Leptotrombidium deliense</name>
    <dbReference type="NCBI Taxonomy" id="299467"/>
    <lineage>
        <taxon>Eukaryota</taxon>
        <taxon>Metazoa</taxon>
        <taxon>Ecdysozoa</taxon>
        <taxon>Arthropoda</taxon>
        <taxon>Chelicerata</taxon>
        <taxon>Arachnida</taxon>
        <taxon>Acari</taxon>
        <taxon>Acariformes</taxon>
        <taxon>Trombidiformes</taxon>
        <taxon>Prostigmata</taxon>
        <taxon>Anystina</taxon>
        <taxon>Parasitengona</taxon>
        <taxon>Trombiculoidea</taxon>
        <taxon>Trombiculidae</taxon>
        <taxon>Leptotrombidium</taxon>
    </lineage>
</organism>
<dbReference type="GO" id="GO:0045727">
    <property type="term" value="P:positive regulation of translation"/>
    <property type="evidence" value="ECO:0007669"/>
    <property type="project" value="TreeGrafter"/>
</dbReference>
<feature type="compositionally biased region" description="Basic and acidic residues" evidence="4">
    <location>
        <begin position="99"/>
        <end position="109"/>
    </location>
</feature>
<dbReference type="Pfam" id="PF05383">
    <property type="entry name" value="La"/>
    <property type="match status" value="1"/>
</dbReference>
<dbReference type="GO" id="GO:0000339">
    <property type="term" value="F:RNA cap binding"/>
    <property type="evidence" value="ECO:0007669"/>
    <property type="project" value="InterPro"/>
</dbReference>
<dbReference type="InterPro" id="IPR036388">
    <property type="entry name" value="WH-like_DNA-bd_sf"/>
</dbReference>
<dbReference type="GO" id="GO:0005829">
    <property type="term" value="C:cytosol"/>
    <property type="evidence" value="ECO:0007669"/>
    <property type="project" value="TreeGrafter"/>
</dbReference>
<name>A0A443SRM8_9ACAR</name>
<dbReference type="FunFam" id="1.10.10.10:FF:000131">
    <property type="entry name" value="la-related protein 1B isoform X2"/>
    <property type="match status" value="1"/>
</dbReference>
<dbReference type="SUPFAM" id="SSF46785">
    <property type="entry name" value="Winged helix' DNA-binding domain"/>
    <property type="match status" value="1"/>
</dbReference>
<evidence type="ECO:0000313" key="7">
    <source>
        <dbReference type="Proteomes" id="UP000288716"/>
    </source>
</evidence>
<feature type="region of interest" description="Disordered" evidence="4">
    <location>
        <begin position="431"/>
        <end position="451"/>
    </location>
</feature>
<feature type="region of interest" description="Disordered" evidence="4">
    <location>
        <begin position="783"/>
        <end position="864"/>
    </location>
</feature>
<feature type="compositionally biased region" description="Basic and acidic residues" evidence="4">
    <location>
        <begin position="80"/>
        <end position="89"/>
    </location>
</feature>
<dbReference type="Pfam" id="PF21071">
    <property type="entry name" value="LARP1_HEAT"/>
    <property type="match status" value="1"/>
</dbReference>
<feature type="compositionally biased region" description="Low complexity" evidence="4">
    <location>
        <begin position="380"/>
        <end position="393"/>
    </location>
</feature>
<feature type="compositionally biased region" description="Basic and acidic residues" evidence="4">
    <location>
        <begin position="29"/>
        <end position="42"/>
    </location>
</feature>
<dbReference type="STRING" id="299467.A0A443SRM8"/>
<dbReference type="InterPro" id="IPR006630">
    <property type="entry name" value="La_HTH"/>
</dbReference>
<dbReference type="SMART" id="SM00684">
    <property type="entry name" value="DM15"/>
    <property type="match status" value="3"/>
</dbReference>
<dbReference type="Gene3D" id="1.10.10.10">
    <property type="entry name" value="Winged helix-like DNA-binding domain superfamily/Winged helix DNA-binding domain"/>
    <property type="match status" value="1"/>
</dbReference>
<dbReference type="PROSITE" id="PS50961">
    <property type="entry name" value="HTH_LA"/>
    <property type="match status" value="1"/>
</dbReference>
<dbReference type="OrthoDB" id="340227at2759"/>
<dbReference type="AlphaFoldDB" id="A0A443SRM8"/>
<dbReference type="PANTHER" id="PTHR22792:SF132">
    <property type="entry name" value="LA-RELATED PROTEIN 1"/>
    <property type="match status" value="1"/>
</dbReference>
<dbReference type="EMBL" id="NCKV01000624">
    <property type="protein sequence ID" value="RWS30142.1"/>
    <property type="molecule type" value="Genomic_DNA"/>
</dbReference>
<feature type="region of interest" description="Disordered" evidence="4">
    <location>
        <begin position="547"/>
        <end position="611"/>
    </location>
</feature>
<feature type="region of interest" description="Disordered" evidence="4">
    <location>
        <begin position="367"/>
        <end position="401"/>
    </location>
</feature>
<evidence type="ECO:0000313" key="6">
    <source>
        <dbReference type="EMBL" id="RWS30142.1"/>
    </source>
</evidence>
<feature type="compositionally biased region" description="Polar residues" evidence="4">
    <location>
        <begin position="18"/>
        <end position="28"/>
    </location>
</feature>
<comment type="caution">
    <text evidence="6">The sequence shown here is derived from an EMBL/GenBank/DDBJ whole genome shotgun (WGS) entry which is preliminary data.</text>
</comment>
<evidence type="ECO:0000256" key="1">
    <source>
        <dbReference type="ARBA" id="ARBA00022884"/>
    </source>
</evidence>
<evidence type="ECO:0000256" key="2">
    <source>
        <dbReference type="ARBA" id="ARBA00072183"/>
    </source>
</evidence>
<feature type="compositionally biased region" description="Basic and acidic residues" evidence="4">
    <location>
        <begin position="593"/>
        <end position="603"/>
    </location>
</feature>
<dbReference type="GO" id="GO:0008187">
    <property type="term" value="F:poly-pyrimidine tract binding"/>
    <property type="evidence" value="ECO:0007669"/>
    <property type="project" value="UniProtKB-ARBA"/>
</dbReference>
<dbReference type="InterPro" id="IPR006607">
    <property type="entry name" value="DM15"/>
</dbReference>
<evidence type="ECO:0000256" key="4">
    <source>
        <dbReference type="SAM" id="MobiDB-lite"/>
    </source>
</evidence>
<protein>
    <recommendedName>
        <fullName evidence="2">La-related protein 1</fullName>
    </recommendedName>
</protein>
<sequence length="1081" mass="123059">MSKTSSVCSPDDWPTLGETVNTKQAQRTPDTKSNADRNENKNCSKKKSSHKGGESEAIQAVNSEESAKCELPSSCEQEEESSKENKEDTAQSSSTSDRPVAEGETETKSKGKKKDSKQRWRPLVIEPATSKHRERRRRPRSRRRDNSLTNYDVSRGEEDSRGGPPDKSYRGSRRGRGKSDVNGRHSSFRHRARNFDERSPRVHDDLPATIAYYVDYEPITEAVASIPTSINGESPSPTLAAAAPAAFIALTPGLPTSAFVAPFFTPFTTLPPTYGPEALRTYIRNQVEYYFSEENLQKDFFLRRKMDPEGYLPISLIASFQRVQSLTQDVDLLIESLQESTAVDLSEDRTKVRAKVDPTKWPIIDTRFQASADDKRESANGDSNANASDTSSNLHPDVPDFIPGQPYGYGYDGAQSLACVDVNRDGYVAGGSDAGAEADTEGDDINEKTPTKEFSFADAVKVKDTKKEPVVNKCIEKSNQLPKEKANEKNVSKVSKETNNSLKLVENRILNDSNQSTSFRELASSSKEEVDDKKGCENEVWKEVKYKKKGGKDRKQNRQHELPERRNFKEIQSNNQNKQRHKESSHTNNSLPKDNKPNKRDRNLNFQNQKYKRKVHLDNELEFQFDEEIDGESLSGRKNAFTDHDWLEDDDSDYEFSDDEVNRIIIVTQTVGSRDRVKHEGYDRTGDWSTRVKITQGLAKIINDGLFYYEQDLWTKAASCAADRNQYKTVGLISQEAFNKIVTKPKIVHRDLPPPPPPTFDESYLENLDARTIAGDHLTITEDKSRMKSASPIERSGESTPIKIVASTSDIKGTRTPKTPKVKDNVSAPRFYPVMEKSKESSDEAGSSSNTDPSTPRKLKTKYSSVPPVEHHVGWIIDAREHIPSAPFTDRDFQLSDALSADFTPLSTSLGSTPHSLPAFEHPSHSMLKENGFTQQVYHKYRSRCLKERKRLGIGQSQEMNTLFRFWSFFLRDHFNRRMYEEFKRIAKEDAQNGSRYGLECLFRFFSYGLEKHFRKELFDDFQNETLRDCETGELYGLEKFWAFRKYYKHSDRLRVNPILVEKLSHYKTVDDFRVDVSYCL</sequence>
<dbReference type="GO" id="GO:0048255">
    <property type="term" value="P:mRNA stabilization"/>
    <property type="evidence" value="ECO:0007669"/>
    <property type="project" value="InterPro"/>
</dbReference>
<evidence type="ECO:0000259" key="5">
    <source>
        <dbReference type="PROSITE" id="PS50961"/>
    </source>
</evidence>